<organism evidence="3 4">
    <name type="scientific">Clostridium thermosuccinogenes</name>
    <dbReference type="NCBI Taxonomy" id="84032"/>
    <lineage>
        <taxon>Bacteria</taxon>
        <taxon>Bacillati</taxon>
        <taxon>Bacillota</taxon>
        <taxon>Clostridia</taxon>
        <taxon>Eubacteriales</taxon>
        <taxon>Clostridiaceae</taxon>
        <taxon>Clostridium</taxon>
    </lineage>
</organism>
<protein>
    <recommendedName>
        <fullName evidence="2">TadE-like domain-containing protein</fullName>
    </recommendedName>
</protein>
<reference evidence="3 4" key="1">
    <citation type="submission" date="2017-06" db="EMBL/GenBank/DDBJ databases">
        <title>Investigating the central metabolism of Clostridium thermosuccinogenes.</title>
        <authorList>
            <person name="Koendjbiharie J.G."/>
            <person name="van Kranenburg R."/>
        </authorList>
    </citation>
    <scope>NUCLEOTIDE SEQUENCE [LARGE SCALE GENOMIC DNA]</scope>
    <source>
        <strain evidence="3 4">DSM 5806</strain>
    </source>
</reference>
<name>A0A2K2F3Z3_9CLOT</name>
<accession>A0A2K2F3Z3</accession>
<dbReference type="Proteomes" id="UP000236151">
    <property type="component" value="Unassembled WGS sequence"/>
</dbReference>
<feature type="transmembrane region" description="Helical" evidence="1">
    <location>
        <begin position="52"/>
        <end position="74"/>
    </location>
</feature>
<evidence type="ECO:0000313" key="4">
    <source>
        <dbReference type="Proteomes" id="UP000236151"/>
    </source>
</evidence>
<dbReference type="RefSeq" id="WP_103079894.1">
    <property type="nucleotide sequence ID" value="NZ_CP021850.1"/>
</dbReference>
<keyword evidence="1" id="KW-0472">Membrane</keyword>
<gene>
    <name evidence="3" type="ORF">CDQ84_01215</name>
</gene>
<keyword evidence="4" id="KW-1185">Reference proteome</keyword>
<dbReference type="Pfam" id="PF07811">
    <property type="entry name" value="TadE"/>
    <property type="match status" value="1"/>
</dbReference>
<proteinExistence type="predicted"/>
<dbReference type="KEGG" id="cthd:CDO33_04520"/>
<evidence type="ECO:0000256" key="1">
    <source>
        <dbReference type="SAM" id="Phobius"/>
    </source>
</evidence>
<dbReference type="AlphaFoldDB" id="A0A2K2F3Z3"/>
<feature type="domain" description="TadE-like" evidence="2">
    <location>
        <begin position="46"/>
        <end position="87"/>
    </location>
</feature>
<evidence type="ECO:0000313" key="3">
    <source>
        <dbReference type="EMBL" id="PNU01315.1"/>
    </source>
</evidence>
<dbReference type="EMBL" id="NIOJ01000002">
    <property type="protein sequence ID" value="PNU01315.1"/>
    <property type="molecule type" value="Genomic_DNA"/>
</dbReference>
<evidence type="ECO:0000259" key="2">
    <source>
        <dbReference type="Pfam" id="PF07811"/>
    </source>
</evidence>
<dbReference type="InterPro" id="IPR012495">
    <property type="entry name" value="TadE-like_dom"/>
</dbReference>
<keyword evidence="1" id="KW-1133">Transmembrane helix</keyword>
<sequence>MINIFMEISAWAVHGYGRSRKRCSVINSVYHADGGDMPLPTEDSRGSITVEAAIIVPFIFIVLIVVILTFLLMYQQALLTQTASMAAKQAAESWMETGMSLDMEEPAKKDKLSVGDLYSGFLSIFDSGFEYSEVLKKAQEADIPQGTQEERIRDIRALVISRMRTAVIKADLTKMNIRFSNGIMQKKLVVELTQNFKLPMGKLISLFTGSESIKLTACGTAVIEQPAEYIRNVDLVLEYMDRFGPKLELDGIFDSLKEKILGRFSK</sequence>
<keyword evidence="1" id="KW-0812">Transmembrane</keyword>
<comment type="caution">
    <text evidence="3">The sequence shown here is derived from an EMBL/GenBank/DDBJ whole genome shotgun (WGS) entry which is preliminary data.</text>
</comment>